<comment type="caution">
    <text evidence="1">The sequence shown here is derived from an EMBL/GenBank/DDBJ whole genome shotgun (WGS) entry which is preliminary data.</text>
</comment>
<organism evidence="1 2">
    <name type="scientific">Gigaspora rosea</name>
    <dbReference type="NCBI Taxonomy" id="44941"/>
    <lineage>
        <taxon>Eukaryota</taxon>
        <taxon>Fungi</taxon>
        <taxon>Fungi incertae sedis</taxon>
        <taxon>Mucoromycota</taxon>
        <taxon>Glomeromycotina</taxon>
        <taxon>Glomeromycetes</taxon>
        <taxon>Diversisporales</taxon>
        <taxon>Gigasporaceae</taxon>
        <taxon>Gigaspora</taxon>
    </lineage>
</organism>
<evidence type="ECO:0000313" key="1">
    <source>
        <dbReference type="EMBL" id="RIB06580.1"/>
    </source>
</evidence>
<keyword evidence="2" id="KW-1185">Reference proteome</keyword>
<sequence length="257" mass="29815">MGVLIHMFQKTKPFLMLKQSTKAFAERQREYVDKAKAHNVRNDTYEDDEVVIYETPLLINDNQRQLQFQALDNEVEYNESLIAEREGEIREIEQGFRNTSIRTTIDVSFKAIASTCPNHHEEVYLVGWEGESQPISLSTGTSRGTVPGLRAGCSSNHQYFRESENRTVEYCNHRMEELGTFMPSLTPMVDVRRSHEFGNNLWDTDIYDLLGIYYKRNVDLFKNDFGEHTLGTIYQPFIYILISCDAYAKIIMSILLI</sequence>
<dbReference type="OrthoDB" id="364348at2759"/>
<dbReference type="AlphaFoldDB" id="A0A397U8J4"/>
<accession>A0A397U8J4</accession>
<gene>
    <name evidence="1" type="ORF">C2G38_2216680</name>
</gene>
<dbReference type="GO" id="GO:0016020">
    <property type="term" value="C:membrane"/>
    <property type="evidence" value="ECO:0007669"/>
    <property type="project" value="InterPro"/>
</dbReference>
<dbReference type="STRING" id="44941.A0A397U8J4"/>
<reference evidence="1 2" key="1">
    <citation type="submission" date="2018-06" db="EMBL/GenBank/DDBJ databases">
        <title>Comparative genomics reveals the genomic features of Rhizophagus irregularis, R. cerebriforme, R. diaphanum and Gigaspora rosea, and their symbiotic lifestyle signature.</title>
        <authorList>
            <person name="Morin E."/>
            <person name="San Clemente H."/>
            <person name="Chen E.C.H."/>
            <person name="De La Providencia I."/>
            <person name="Hainaut M."/>
            <person name="Kuo A."/>
            <person name="Kohler A."/>
            <person name="Murat C."/>
            <person name="Tang N."/>
            <person name="Roy S."/>
            <person name="Loubradou J."/>
            <person name="Henrissat B."/>
            <person name="Grigoriev I.V."/>
            <person name="Corradi N."/>
            <person name="Roux C."/>
            <person name="Martin F.M."/>
        </authorList>
    </citation>
    <scope>NUCLEOTIDE SEQUENCE [LARGE SCALE GENOMIC DNA]</scope>
    <source>
        <strain evidence="1 2">DAOM 194757</strain>
    </source>
</reference>
<dbReference type="GO" id="GO:0016192">
    <property type="term" value="P:vesicle-mediated transport"/>
    <property type="evidence" value="ECO:0007669"/>
    <property type="project" value="InterPro"/>
</dbReference>
<dbReference type="EMBL" id="QKWP01001789">
    <property type="protein sequence ID" value="RIB06580.1"/>
    <property type="molecule type" value="Genomic_DNA"/>
</dbReference>
<proteinExistence type="predicted"/>
<name>A0A397U8J4_9GLOM</name>
<dbReference type="InterPro" id="IPR010989">
    <property type="entry name" value="SNARE"/>
</dbReference>
<dbReference type="SUPFAM" id="SSF47661">
    <property type="entry name" value="t-snare proteins"/>
    <property type="match status" value="1"/>
</dbReference>
<protein>
    <submittedName>
        <fullName evidence="1">Uncharacterized protein</fullName>
    </submittedName>
</protein>
<evidence type="ECO:0000313" key="2">
    <source>
        <dbReference type="Proteomes" id="UP000266673"/>
    </source>
</evidence>
<dbReference type="Gene3D" id="1.20.58.70">
    <property type="match status" value="1"/>
</dbReference>
<dbReference type="Proteomes" id="UP000266673">
    <property type="component" value="Unassembled WGS sequence"/>
</dbReference>